<organism evidence="5 6">
    <name type="scientific">Pigmentiphaga kullae</name>
    <dbReference type="NCBI Taxonomy" id="151784"/>
    <lineage>
        <taxon>Bacteria</taxon>
        <taxon>Pseudomonadati</taxon>
        <taxon>Pseudomonadota</taxon>
        <taxon>Betaproteobacteria</taxon>
        <taxon>Burkholderiales</taxon>
        <taxon>Alcaligenaceae</taxon>
        <taxon>Pigmentiphaga</taxon>
    </lineage>
</organism>
<dbReference type="AlphaFoldDB" id="A0A4Q7NME0"/>
<feature type="domain" description="HTH gntR-type" evidence="4">
    <location>
        <begin position="18"/>
        <end position="85"/>
    </location>
</feature>
<keyword evidence="3" id="KW-0804">Transcription</keyword>
<dbReference type="GO" id="GO:0003677">
    <property type="term" value="F:DNA binding"/>
    <property type="evidence" value="ECO:0007669"/>
    <property type="project" value="UniProtKB-KW"/>
</dbReference>
<dbReference type="SUPFAM" id="SSF46785">
    <property type="entry name" value="Winged helix' DNA-binding domain"/>
    <property type="match status" value="1"/>
</dbReference>
<evidence type="ECO:0000256" key="2">
    <source>
        <dbReference type="ARBA" id="ARBA00023125"/>
    </source>
</evidence>
<dbReference type="InterPro" id="IPR008920">
    <property type="entry name" value="TF_FadR/GntR_C"/>
</dbReference>
<evidence type="ECO:0000256" key="3">
    <source>
        <dbReference type="ARBA" id="ARBA00023163"/>
    </source>
</evidence>
<comment type="caution">
    <text evidence="5">The sequence shown here is derived from an EMBL/GenBank/DDBJ whole genome shotgun (WGS) entry which is preliminary data.</text>
</comment>
<evidence type="ECO:0000256" key="1">
    <source>
        <dbReference type="ARBA" id="ARBA00023015"/>
    </source>
</evidence>
<dbReference type="RefSeq" id="WP_130357434.1">
    <property type="nucleotide sequence ID" value="NZ_SGXC01000001.1"/>
</dbReference>
<dbReference type="SMART" id="SM00345">
    <property type="entry name" value="HTH_GNTR"/>
    <property type="match status" value="1"/>
</dbReference>
<evidence type="ECO:0000259" key="4">
    <source>
        <dbReference type="PROSITE" id="PS50949"/>
    </source>
</evidence>
<proteinExistence type="predicted"/>
<evidence type="ECO:0000313" key="5">
    <source>
        <dbReference type="EMBL" id="RZS86329.1"/>
    </source>
</evidence>
<keyword evidence="6" id="KW-1185">Reference proteome</keyword>
<dbReference type="InterPro" id="IPR000524">
    <property type="entry name" value="Tscrpt_reg_HTH_GntR"/>
</dbReference>
<dbReference type="SUPFAM" id="SSF48008">
    <property type="entry name" value="GntR ligand-binding domain-like"/>
    <property type="match status" value="1"/>
</dbReference>
<name>A0A4Q7NME0_9BURK</name>
<dbReference type="EMBL" id="SGXC01000001">
    <property type="protein sequence ID" value="RZS86329.1"/>
    <property type="molecule type" value="Genomic_DNA"/>
</dbReference>
<dbReference type="InterPro" id="IPR011711">
    <property type="entry name" value="GntR_C"/>
</dbReference>
<dbReference type="PROSITE" id="PS50949">
    <property type="entry name" value="HTH_GNTR"/>
    <property type="match status" value="1"/>
</dbReference>
<reference evidence="5 6" key="1">
    <citation type="submission" date="2019-02" db="EMBL/GenBank/DDBJ databases">
        <title>Genomic Encyclopedia of Type Strains, Phase IV (KMG-IV): sequencing the most valuable type-strain genomes for metagenomic binning, comparative biology and taxonomic classification.</title>
        <authorList>
            <person name="Goeker M."/>
        </authorList>
    </citation>
    <scope>NUCLEOTIDE SEQUENCE [LARGE SCALE GENOMIC DNA]</scope>
    <source>
        <strain evidence="5 6">K24</strain>
    </source>
</reference>
<dbReference type="PANTHER" id="PTHR43537">
    <property type="entry name" value="TRANSCRIPTIONAL REGULATOR, GNTR FAMILY"/>
    <property type="match status" value="1"/>
</dbReference>
<keyword evidence="1" id="KW-0805">Transcription regulation</keyword>
<dbReference type="GO" id="GO:0003700">
    <property type="term" value="F:DNA-binding transcription factor activity"/>
    <property type="evidence" value="ECO:0007669"/>
    <property type="project" value="InterPro"/>
</dbReference>
<accession>A0A4Q7NME0</accession>
<evidence type="ECO:0000313" key="6">
    <source>
        <dbReference type="Proteomes" id="UP000292445"/>
    </source>
</evidence>
<gene>
    <name evidence="5" type="ORF">EV675_2369</name>
</gene>
<dbReference type="Gene3D" id="1.20.120.530">
    <property type="entry name" value="GntR ligand-binding domain-like"/>
    <property type="match status" value="1"/>
</dbReference>
<dbReference type="SMART" id="SM00895">
    <property type="entry name" value="FCD"/>
    <property type="match status" value="1"/>
</dbReference>
<dbReference type="Pfam" id="PF00392">
    <property type="entry name" value="GntR"/>
    <property type="match status" value="1"/>
</dbReference>
<dbReference type="Gene3D" id="1.10.10.10">
    <property type="entry name" value="Winged helix-like DNA-binding domain superfamily/Winged helix DNA-binding domain"/>
    <property type="match status" value="1"/>
</dbReference>
<dbReference type="InterPro" id="IPR036390">
    <property type="entry name" value="WH_DNA-bd_sf"/>
</dbReference>
<dbReference type="OrthoDB" id="9799812at2"/>
<protein>
    <submittedName>
        <fullName evidence="5">DNA-binding GntR family transcriptional regulator</fullName>
    </submittedName>
</protein>
<dbReference type="Pfam" id="PF07729">
    <property type="entry name" value="FCD"/>
    <property type="match status" value="1"/>
</dbReference>
<dbReference type="Proteomes" id="UP000292445">
    <property type="component" value="Unassembled WGS sequence"/>
</dbReference>
<sequence>MTRQIPIGSEPAPERGRATLATSLVERLRQEVLSGELLPGQRIRLEELRDRYGVSLSPLREAVSRLGSEGLLLIEDQRGVRVAPVSAENLAEVVELRADLEPKALRDSILHADEEWEVRITGTLMQLSRQEKTDNGQQRVERWERLHRQLHMSLISACRMPLLLQFCSMLNDRGDRYRRLFLANRTVDQRVVLEHHQLVEACLERDADKACGLLRAHIEGAAVYVYEALARQDHD</sequence>
<dbReference type="PANTHER" id="PTHR43537:SF20">
    <property type="entry name" value="HTH-TYPE TRANSCRIPTIONAL REPRESSOR GLAR"/>
    <property type="match status" value="1"/>
</dbReference>
<keyword evidence="2 5" id="KW-0238">DNA-binding</keyword>
<dbReference type="InterPro" id="IPR036388">
    <property type="entry name" value="WH-like_DNA-bd_sf"/>
</dbReference>